<dbReference type="EMBL" id="LRMR01000030">
    <property type="protein sequence ID" value="KWU48970.1"/>
    <property type="molecule type" value="Genomic_DNA"/>
</dbReference>
<dbReference type="EMBL" id="VZPQ01000001">
    <property type="protein sequence ID" value="KAB0569593.1"/>
    <property type="molecule type" value="Genomic_DNA"/>
</dbReference>
<accession>A0A1H5N214</accession>
<dbReference type="InterPro" id="IPR012340">
    <property type="entry name" value="NA-bd_OB-fold"/>
</dbReference>
<keyword evidence="7" id="KW-1185">Reference proteome</keyword>
<dbReference type="SUPFAM" id="SSF50249">
    <property type="entry name" value="Nucleic acid-binding proteins"/>
    <property type="match status" value="1"/>
</dbReference>
<dbReference type="Proteomes" id="UP000067111">
    <property type="component" value="Unassembled WGS sequence"/>
</dbReference>
<evidence type="ECO:0000313" key="2">
    <source>
        <dbReference type="EMBL" id="KWU48970.1"/>
    </source>
</evidence>
<keyword evidence="2" id="KW-0238">DNA-binding</keyword>
<name>A0A1H5N214_9PSED</name>
<dbReference type="Gene3D" id="2.40.50.140">
    <property type="entry name" value="Nucleic acid-binding proteins"/>
    <property type="match status" value="1"/>
</dbReference>
<evidence type="ECO:0000313" key="4">
    <source>
        <dbReference type="EMBL" id="SEE95632.1"/>
    </source>
</evidence>
<evidence type="ECO:0000313" key="6">
    <source>
        <dbReference type="Proteomes" id="UP000199129"/>
    </source>
</evidence>
<evidence type="ECO:0000313" key="3">
    <source>
        <dbReference type="EMBL" id="PTC32758.1"/>
    </source>
</evidence>
<reference evidence="2" key="1">
    <citation type="submission" date="2016-01" db="EMBL/GenBank/DDBJ databases">
        <authorList>
            <person name="McClelland M."/>
            <person name="Jain A."/>
            <person name="Saraogi P."/>
            <person name="Mendelson R."/>
            <person name="Westerman R."/>
            <person name="SanMiguel P."/>
            <person name="Csonka L."/>
        </authorList>
    </citation>
    <scope>NUCLEOTIDE SEQUENCE [LARGE SCALE GENOMIC DNA]</scope>
    <source>
        <strain evidence="2">Ps006</strain>
    </source>
</reference>
<organism evidence="4 6">
    <name type="scientific">Pseudomonas palleroniana</name>
    <dbReference type="NCBI Taxonomy" id="191390"/>
    <lineage>
        <taxon>Bacteria</taxon>
        <taxon>Pseudomonadati</taxon>
        <taxon>Pseudomonadota</taxon>
        <taxon>Gammaproteobacteria</taxon>
        <taxon>Pseudomonadales</taxon>
        <taxon>Pseudomonadaceae</taxon>
        <taxon>Pseudomonas</taxon>
    </lineage>
</organism>
<dbReference type="OrthoDB" id="7014148at2"/>
<dbReference type="Proteomes" id="UP000199129">
    <property type="component" value="Unassembled WGS sequence"/>
</dbReference>
<evidence type="ECO:0000313" key="5">
    <source>
        <dbReference type="Proteomes" id="UP000067111"/>
    </source>
</evidence>
<accession>A0A0X7K2J4</accession>
<evidence type="ECO:0000313" key="1">
    <source>
        <dbReference type="EMBL" id="KAB0569593.1"/>
    </source>
</evidence>
<dbReference type="EMBL" id="FNUA01000002">
    <property type="protein sequence ID" value="SEE95632.1"/>
    <property type="molecule type" value="Genomic_DNA"/>
</dbReference>
<reference evidence="3 7" key="4">
    <citation type="submission" date="2018-03" db="EMBL/GenBank/DDBJ databases">
        <title>Draft genome sequence of the type strain of Pseudomonas palleroniana LMG 23076, isolated from rice in Cameroon.</title>
        <authorList>
            <person name="Tambong J.T."/>
        </authorList>
    </citation>
    <scope>NUCLEOTIDE SEQUENCE [LARGE SCALE GENOMIC DNA]</scope>
    <source>
        <strain evidence="3 7">LMG 23076</strain>
    </source>
</reference>
<evidence type="ECO:0000313" key="7">
    <source>
        <dbReference type="Proteomes" id="UP000240476"/>
    </source>
</evidence>
<sequence>MVLKLLRGKVKSYDPHSGKGLIALKGEDDVKVDLIGSRCIRLAVGQHVEFQGIHRPDGIYAVGVRVIPRVLE</sequence>
<dbReference type="AlphaFoldDB" id="A0A1H5N214"/>
<reference evidence="1 8" key="5">
    <citation type="submission" date="2019-09" db="EMBL/GenBank/DDBJ databases">
        <title>Draft genome sequences of 48 bacterial type strains from the CCUG.</title>
        <authorList>
            <person name="Tunovic T."/>
            <person name="Pineiro-Iglesias B."/>
            <person name="Unosson C."/>
            <person name="Inganas E."/>
            <person name="Ohlen M."/>
            <person name="Cardew S."/>
            <person name="Jensie-Markopoulos S."/>
            <person name="Salva-Serra F."/>
            <person name="Jaen-Luchoro D."/>
            <person name="Karlsson R."/>
            <person name="Svensson-Stadler L."/>
            <person name="Chun J."/>
            <person name="Moore E."/>
        </authorList>
    </citation>
    <scope>NUCLEOTIDE SEQUENCE [LARGE SCALE GENOMIC DNA]</scope>
    <source>
        <strain evidence="1 8">CCUG 51524</strain>
    </source>
</reference>
<gene>
    <name evidence="2" type="ORF">AWV77_20620</name>
    <name evidence="3" type="ORF">C9383_00175</name>
    <name evidence="1" type="ORF">F7R03_00225</name>
    <name evidence="4" type="ORF">SAMN04490198_3808</name>
</gene>
<evidence type="ECO:0000313" key="8">
    <source>
        <dbReference type="Proteomes" id="UP000423257"/>
    </source>
</evidence>
<dbReference type="Proteomes" id="UP000240476">
    <property type="component" value="Unassembled WGS sequence"/>
</dbReference>
<proteinExistence type="predicted"/>
<dbReference type="Proteomes" id="UP000423257">
    <property type="component" value="Unassembled WGS sequence"/>
</dbReference>
<dbReference type="GO" id="GO:0003677">
    <property type="term" value="F:DNA binding"/>
    <property type="evidence" value="ECO:0007669"/>
    <property type="project" value="UniProtKB-KW"/>
</dbReference>
<reference evidence="4 6" key="3">
    <citation type="submission" date="2016-10" db="EMBL/GenBank/DDBJ databases">
        <authorList>
            <person name="de Groot N.N."/>
        </authorList>
    </citation>
    <scope>NUCLEOTIDE SEQUENCE [LARGE SCALE GENOMIC DNA]</scope>
    <source>
        <strain evidence="4 6">BS3265</strain>
    </source>
</reference>
<dbReference type="EMBL" id="PYWX01000001">
    <property type="protein sequence ID" value="PTC32758.1"/>
    <property type="molecule type" value="Genomic_DNA"/>
</dbReference>
<protein>
    <submittedName>
        <fullName evidence="4">Cold shock protein (Beta-ribbon, CspA family)</fullName>
    </submittedName>
    <submittedName>
        <fullName evidence="1">Cold-shock protein</fullName>
    </submittedName>
    <submittedName>
        <fullName evidence="2">DNA-binding protein</fullName>
    </submittedName>
</protein>
<reference evidence="5" key="2">
    <citation type="submission" date="2016-01" db="EMBL/GenBank/DDBJ databases">
        <authorList>
            <person name="Gamez R.M."/>
            <person name="Rodriguez F."/>
            <person name="Bernal J.F."/>
            <person name="Agarwala R."/>
            <person name="Landsman D."/>
            <person name="Marino-Ramirez L."/>
        </authorList>
    </citation>
    <scope>NUCLEOTIDE SEQUENCE [LARGE SCALE GENOMIC DNA]</scope>
    <source>
        <strain evidence="5">Ps006</strain>
    </source>
</reference>